<dbReference type="Proteomes" id="UP001223072">
    <property type="component" value="Unassembled WGS sequence"/>
</dbReference>
<evidence type="ECO:0000313" key="1">
    <source>
        <dbReference type="EMBL" id="MDQ0933770.1"/>
    </source>
</evidence>
<accession>A0ABU0RP75</accession>
<reference evidence="1 2" key="1">
    <citation type="submission" date="2023-07" db="EMBL/GenBank/DDBJ databases">
        <title>Comparative genomics of wheat-associated soil bacteria to identify genetic determinants of phenazine resistance.</title>
        <authorList>
            <person name="Mouncey N."/>
        </authorList>
    </citation>
    <scope>NUCLEOTIDE SEQUENCE [LARGE SCALE GENOMIC DNA]</scope>
    <source>
        <strain evidence="1 2">W2I16</strain>
    </source>
</reference>
<dbReference type="RefSeq" id="WP_307627486.1">
    <property type="nucleotide sequence ID" value="NZ_JAUSZS010000004.1"/>
</dbReference>
<name>A0ABU0RP75_9ACTN</name>
<protein>
    <submittedName>
        <fullName evidence="1">Uncharacterized protein</fullName>
    </submittedName>
</protein>
<organism evidence="1 2">
    <name type="scientific">Streptomyces turgidiscabies</name>
    <dbReference type="NCBI Taxonomy" id="85558"/>
    <lineage>
        <taxon>Bacteria</taxon>
        <taxon>Bacillati</taxon>
        <taxon>Actinomycetota</taxon>
        <taxon>Actinomycetes</taxon>
        <taxon>Kitasatosporales</taxon>
        <taxon>Streptomycetaceae</taxon>
        <taxon>Streptomyces</taxon>
    </lineage>
</organism>
<evidence type="ECO:0000313" key="2">
    <source>
        <dbReference type="Proteomes" id="UP001223072"/>
    </source>
</evidence>
<dbReference type="EMBL" id="JAUSZS010000004">
    <property type="protein sequence ID" value="MDQ0933770.1"/>
    <property type="molecule type" value="Genomic_DNA"/>
</dbReference>
<proteinExistence type="predicted"/>
<keyword evidence="2" id="KW-1185">Reference proteome</keyword>
<gene>
    <name evidence="1" type="ORF">QFZ49_003710</name>
</gene>
<comment type="caution">
    <text evidence="1">The sequence shown here is derived from an EMBL/GenBank/DDBJ whole genome shotgun (WGS) entry which is preliminary data.</text>
</comment>
<sequence>MTELPTATTPSPTVAHALADIEAAKLIAGQDVIDCLDAVGDIIRLVGQPDAVFAWVLDILGREHLNQFAARHRIKLHESRAVDEEHLARTVVIWTAEGEGLAIIPPGQAPAATLVQLREEIAQRDEDVQRARDFQASVAAGHVEDVDAWHARTSKAAR</sequence>